<evidence type="ECO:0000256" key="3">
    <source>
        <dbReference type="ARBA" id="ARBA00012078"/>
    </source>
</evidence>
<comment type="similarity">
    <text evidence="2 12">Belongs to the GHMP kinase family. Homoserine kinase subfamily.</text>
</comment>
<keyword evidence="12" id="KW-0963">Cytoplasm</keyword>
<dbReference type="Proteomes" id="UP000219353">
    <property type="component" value="Unassembled WGS sequence"/>
</dbReference>
<comment type="pathway">
    <text evidence="1 12">Amino-acid biosynthesis; L-threonine biosynthesis; L-threonine from L-aspartate: step 4/5.</text>
</comment>
<dbReference type="Gene3D" id="3.30.230.10">
    <property type="match status" value="1"/>
</dbReference>
<feature type="domain" description="GHMP kinase C-terminal" evidence="14">
    <location>
        <begin position="236"/>
        <end position="300"/>
    </location>
</feature>
<dbReference type="PANTHER" id="PTHR20861">
    <property type="entry name" value="HOMOSERINE/4-DIPHOSPHOCYTIDYL-2-C-METHYL-D-ERYTHRITOL KINASE"/>
    <property type="match status" value="1"/>
</dbReference>
<dbReference type="InterPro" id="IPR036554">
    <property type="entry name" value="GHMP_kinase_C_sf"/>
</dbReference>
<evidence type="ECO:0000313" key="15">
    <source>
        <dbReference type="EMBL" id="SNY54834.1"/>
    </source>
</evidence>
<keyword evidence="10 12" id="KW-0067">ATP-binding</keyword>
<evidence type="ECO:0000256" key="6">
    <source>
        <dbReference type="ARBA" id="ARBA00022679"/>
    </source>
</evidence>
<dbReference type="GO" id="GO:0005737">
    <property type="term" value="C:cytoplasm"/>
    <property type="evidence" value="ECO:0007669"/>
    <property type="project" value="UniProtKB-SubCell"/>
</dbReference>
<evidence type="ECO:0000256" key="11">
    <source>
        <dbReference type="ARBA" id="ARBA00049375"/>
    </source>
</evidence>
<sequence length="331" mass="35339">MTNSTIHRYFAPASTGNFSVGFDLLGAAFEPLPVKSADDELFGDVLEIHAEQSELSLQISGRYRHQLPADSSDNLVLSCFYAFEQAVGKPLPRLALHLQKNLPVGSGLGSSACSIVVACYAFNQYFGQPLSQSQLLQLMAEAEGGVSGSVHYDNVAPSYLGGLQLMLPGSSKASRALPWFSHWRVVLSYPGTVLSTKAARALLPKQLSLANSIEFAGMLSRFVSALYCQDEDEAIAALQDLVAEPARTPLIPELPVLRRGLTEKGVLHLGISGAGPTLFALCPDDNTASEAAAYLQQHYAKNADACTRICQLSAAGARALPQPSADFGQRI</sequence>
<dbReference type="NCBIfam" id="NF002288">
    <property type="entry name" value="PRK01212.1-4"/>
    <property type="match status" value="1"/>
</dbReference>
<dbReference type="Pfam" id="PF08544">
    <property type="entry name" value="GHMP_kinases_C"/>
    <property type="match status" value="1"/>
</dbReference>
<evidence type="ECO:0000256" key="5">
    <source>
        <dbReference type="ARBA" id="ARBA00022605"/>
    </source>
</evidence>
<dbReference type="NCBIfam" id="TIGR00191">
    <property type="entry name" value="thrB"/>
    <property type="match status" value="1"/>
</dbReference>
<protein>
    <recommendedName>
        <fullName evidence="4 12">Homoserine kinase</fullName>
        <shortName evidence="12">HK</shortName>
        <shortName evidence="12">HSK</shortName>
        <ecNumber evidence="3 12">2.7.1.39</ecNumber>
    </recommendedName>
</protein>
<comment type="catalytic activity">
    <reaction evidence="11 12">
        <text>L-homoserine + ATP = O-phospho-L-homoserine + ADP + H(+)</text>
        <dbReference type="Rhea" id="RHEA:13985"/>
        <dbReference type="ChEBI" id="CHEBI:15378"/>
        <dbReference type="ChEBI" id="CHEBI:30616"/>
        <dbReference type="ChEBI" id="CHEBI:57476"/>
        <dbReference type="ChEBI" id="CHEBI:57590"/>
        <dbReference type="ChEBI" id="CHEBI:456216"/>
        <dbReference type="EC" id="2.7.1.39"/>
    </reaction>
</comment>
<dbReference type="SUPFAM" id="SSF55060">
    <property type="entry name" value="GHMP Kinase, C-terminal domain"/>
    <property type="match status" value="1"/>
</dbReference>
<feature type="domain" description="GHMP kinase N-terminal" evidence="13">
    <location>
        <begin position="74"/>
        <end position="162"/>
    </location>
</feature>
<dbReference type="UniPathway" id="UPA00050">
    <property type="reaction ID" value="UER00064"/>
</dbReference>
<dbReference type="InterPro" id="IPR000870">
    <property type="entry name" value="Homoserine_kinase"/>
</dbReference>
<organism evidence="15 16">
    <name type="scientific">Arsukibacterium tuosuense</name>
    <dbReference type="NCBI Taxonomy" id="1323745"/>
    <lineage>
        <taxon>Bacteria</taxon>
        <taxon>Pseudomonadati</taxon>
        <taxon>Pseudomonadota</taxon>
        <taxon>Gammaproteobacteria</taxon>
        <taxon>Chromatiales</taxon>
        <taxon>Chromatiaceae</taxon>
        <taxon>Arsukibacterium</taxon>
    </lineage>
</organism>
<dbReference type="PANTHER" id="PTHR20861:SF1">
    <property type="entry name" value="HOMOSERINE KINASE"/>
    <property type="match status" value="1"/>
</dbReference>
<reference evidence="16" key="1">
    <citation type="submission" date="2017-09" db="EMBL/GenBank/DDBJ databases">
        <authorList>
            <person name="Varghese N."/>
            <person name="Submissions S."/>
        </authorList>
    </citation>
    <scope>NUCLEOTIDE SEQUENCE [LARGE SCALE GENOMIC DNA]</scope>
    <source>
        <strain evidence="16">CGMCC 1.12461</strain>
    </source>
</reference>
<dbReference type="SUPFAM" id="SSF54211">
    <property type="entry name" value="Ribosomal protein S5 domain 2-like"/>
    <property type="match status" value="1"/>
</dbReference>
<dbReference type="PIRSF" id="PIRSF000676">
    <property type="entry name" value="Homoser_kin"/>
    <property type="match status" value="1"/>
</dbReference>
<comment type="subcellular location">
    <subcellularLocation>
        <location evidence="12">Cytoplasm</location>
    </subcellularLocation>
</comment>
<evidence type="ECO:0000256" key="2">
    <source>
        <dbReference type="ARBA" id="ARBA00007370"/>
    </source>
</evidence>
<proteinExistence type="inferred from homology"/>
<keyword evidence="8 12" id="KW-0547">Nucleotide-binding</keyword>
<evidence type="ECO:0000256" key="1">
    <source>
        <dbReference type="ARBA" id="ARBA00005015"/>
    </source>
</evidence>
<evidence type="ECO:0000256" key="12">
    <source>
        <dbReference type="HAMAP-Rule" id="MF_00384"/>
    </source>
</evidence>
<dbReference type="AlphaFoldDB" id="A0A285J3I3"/>
<keyword evidence="9 12" id="KW-0418">Kinase</keyword>
<evidence type="ECO:0000259" key="14">
    <source>
        <dbReference type="Pfam" id="PF08544"/>
    </source>
</evidence>
<dbReference type="Gene3D" id="3.30.70.890">
    <property type="entry name" value="GHMP kinase, C-terminal domain"/>
    <property type="match status" value="1"/>
</dbReference>
<feature type="binding site" evidence="12">
    <location>
        <begin position="103"/>
        <end position="113"/>
    </location>
    <ligand>
        <name>ATP</name>
        <dbReference type="ChEBI" id="CHEBI:30616"/>
    </ligand>
</feature>
<dbReference type="HAMAP" id="MF_00384">
    <property type="entry name" value="Homoser_kinase"/>
    <property type="match status" value="1"/>
</dbReference>
<keyword evidence="5 12" id="KW-0028">Amino-acid biosynthesis</keyword>
<keyword evidence="7 12" id="KW-0791">Threonine biosynthesis</keyword>
<dbReference type="EMBL" id="OBEB01000005">
    <property type="protein sequence ID" value="SNY54834.1"/>
    <property type="molecule type" value="Genomic_DNA"/>
</dbReference>
<comment type="function">
    <text evidence="12">Catalyzes the ATP-dependent phosphorylation of L-homoserine to L-homoserine phosphate.</text>
</comment>
<dbReference type="PROSITE" id="PS00627">
    <property type="entry name" value="GHMP_KINASES_ATP"/>
    <property type="match status" value="1"/>
</dbReference>
<evidence type="ECO:0000256" key="8">
    <source>
        <dbReference type="ARBA" id="ARBA00022741"/>
    </source>
</evidence>
<dbReference type="InterPro" id="IPR006204">
    <property type="entry name" value="GHMP_kinase_N_dom"/>
</dbReference>
<dbReference type="EC" id="2.7.1.39" evidence="3 12"/>
<dbReference type="InterPro" id="IPR014721">
    <property type="entry name" value="Ribsml_uS5_D2-typ_fold_subgr"/>
</dbReference>
<evidence type="ECO:0000256" key="4">
    <source>
        <dbReference type="ARBA" id="ARBA00017858"/>
    </source>
</evidence>
<dbReference type="Pfam" id="PF00288">
    <property type="entry name" value="GHMP_kinases_N"/>
    <property type="match status" value="1"/>
</dbReference>
<dbReference type="GO" id="GO:0005524">
    <property type="term" value="F:ATP binding"/>
    <property type="evidence" value="ECO:0007669"/>
    <property type="project" value="UniProtKB-UniRule"/>
</dbReference>
<evidence type="ECO:0000256" key="10">
    <source>
        <dbReference type="ARBA" id="ARBA00022840"/>
    </source>
</evidence>
<dbReference type="InterPro" id="IPR006203">
    <property type="entry name" value="GHMP_knse_ATP-bd_CS"/>
</dbReference>
<dbReference type="RefSeq" id="WP_097111948.1">
    <property type="nucleotide sequence ID" value="NZ_OBEB01000005.1"/>
</dbReference>
<evidence type="ECO:0000313" key="16">
    <source>
        <dbReference type="Proteomes" id="UP000219353"/>
    </source>
</evidence>
<gene>
    <name evidence="12" type="primary">thrB</name>
    <name evidence="15" type="ORF">SAMN06297280_2747</name>
</gene>
<name>A0A285J3I3_9GAMM</name>
<dbReference type="InterPro" id="IPR020568">
    <property type="entry name" value="Ribosomal_Su5_D2-typ_SF"/>
</dbReference>
<dbReference type="InterPro" id="IPR013750">
    <property type="entry name" value="GHMP_kinase_C_dom"/>
</dbReference>
<dbReference type="GO" id="GO:0004413">
    <property type="term" value="F:homoserine kinase activity"/>
    <property type="evidence" value="ECO:0007669"/>
    <property type="project" value="UniProtKB-UniRule"/>
</dbReference>
<evidence type="ECO:0000256" key="9">
    <source>
        <dbReference type="ARBA" id="ARBA00022777"/>
    </source>
</evidence>
<keyword evidence="6 12" id="KW-0808">Transferase</keyword>
<evidence type="ECO:0000256" key="7">
    <source>
        <dbReference type="ARBA" id="ARBA00022697"/>
    </source>
</evidence>
<dbReference type="PRINTS" id="PR00958">
    <property type="entry name" value="HOMSERKINASE"/>
</dbReference>
<accession>A0A285J3I3</accession>
<dbReference type="OrthoDB" id="9769912at2"/>
<dbReference type="GO" id="GO:0009088">
    <property type="term" value="P:threonine biosynthetic process"/>
    <property type="evidence" value="ECO:0007669"/>
    <property type="project" value="UniProtKB-UniRule"/>
</dbReference>
<keyword evidence="16" id="KW-1185">Reference proteome</keyword>
<evidence type="ECO:0000259" key="13">
    <source>
        <dbReference type="Pfam" id="PF00288"/>
    </source>
</evidence>